<dbReference type="Gene3D" id="3.40.50.2300">
    <property type="match status" value="2"/>
</dbReference>
<gene>
    <name evidence="8" type="ORF">DENIS_2897</name>
</gene>
<dbReference type="InterPro" id="IPR003661">
    <property type="entry name" value="HisK_dim/P_dom"/>
</dbReference>
<keyword evidence="8" id="KW-0808">Transferase</keyword>
<proteinExistence type="predicted"/>
<evidence type="ECO:0000256" key="4">
    <source>
        <dbReference type="PROSITE-ProRule" id="PRU00169"/>
    </source>
</evidence>
<dbReference type="Proteomes" id="UP000288096">
    <property type="component" value="Unassembled WGS sequence"/>
</dbReference>
<dbReference type="InterPro" id="IPR001789">
    <property type="entry name" value="Sig_transdc_resp-reg_receiver"/>
</dbReference>
<evidence type="ECO:0000256" key="3">
    <source>
        <dbReference type="ARBA" id="ARBA00022553"/>
    </source>
</evidence>
<dbReference type="PROSITE" id="PS50109">
    <property type="entry name" value="HIS_KIN"/>
    <property type="match status" value="1"/>
</dbReference>
<dbReference type="PRINTS" id="PR00344">
    <property type="entry name" value="BCTRLSENSOR"/>
</dbReference>
<dbReference type="Pfam" id="PF00072">
    <property type="entry name" value="Response_reg"/>
    <property type="match status" value="2"/>
</dbReference>
<dbReference type="InterPro" id="IPR035965">
    <property type="entry name" value="PAS-like_dom_sf"/>
</dbReference>
<dbReference type="Pfam" id="PF02518">
    <property type="entry name" value="HATPase_c"/>
    <property type="match status" value="1"/>
</dbReference>
<dbReference type="EC" id="2.7.13.3" evidence="2"/>
<dbReference type="Pfam" id="PF00512">
    <property type="entry name" value="HisKA"/>
    <property type="match status" value="1"/>
</dbReference>
<evidence type="ECO:0000259" key="6">
    <source>
        <dbReference type="PROSITE" id="PS50109"/>
    </source>
</evidence>
<dbReference type="NCBIfam" id="TIGR00229">
    <property type="entry name" value="sensory_box"/>
    <property type="match status" value="1"/>
</dbReference>
<dbReference type="SUPFAM" id="SSF52172">
    <property type="entry name" value="CheY-like"/>
    <property type="match status" value="2"/>
</dbReference>
<comment type="catalytic activity">
    <reaction evidence="1">
        <text>ATP + protein L-histidine = ADP + protein N-phospho-L-histidine.</text>
        <dbReference type="EC" id="2.7.13.3"/>
    </reaction>
</comment>
<evidence type="ECO:0000313" key="8">
    <source>
        <dbReference type="EMBL" id="GBC61935.1"/>
    </source>
</evidence>
<feature type="domain" description="Response regulatory" evidence="7">
    <location>
        <begin position="535"/>
        <end position="651"/>
    </location>
</feature>
<evidence type="ECO:0000256" key="1">
    <source>
        <dbReference type="ARBA" id="ARBA00000085"/>
    </source>
</evidence>
<dbReference type="SMART" id="SM00387">
    <property type="entry name" value="HATPase_c"/>
    <property type="match status" value="1"/>
</dbReference>
<dbReference type="PANTHER" id="PTHR43547">
    <property type="entry name" value="TWO-COMPONENT HISTIDINE KINASE"/>
    <property type="match status" value="1"/>
</dbReference>
<dbReference type="EMBL" id="BEXT01000001">
    <property type="protein sequence ID" value="GBC61935.1"/>
    <property type="molecule type" value="Genomic_DNA"/>
</dbReference>
<comment type="caution">
    <text evidence="8">The sequence shown here is derived from an EMBL/GenBank/DDBJ whole genome shotgun (WGS) entry which is preliminary data.</text>
</comment>
<dbReference type="Gene3D" id="1.10.287.130">
    <property type="match status" value="1"/>
</dbReference>
<reference evidence="9" key="2">
    <citation type="submission" date="2019-01" db="EMBL/GenBank/DDBJ databases">
        <title>Genome sequence of Desulfonema ishimotonii strain Tokyo 01.</title>
        <authorList>
            <person name="Fukui M."/>
        </authorList>
    </citation>
    <scope>NUCLEOTIDE SEQUENCE [LARGE SCALE GENOMIC DNA]</scope>
    <source>
        <strain evidence="9">Tokyo 01</strain>
    </source>
</reference>
<dbReference type="SUPFAM" id="SSF55785">
    <property type="entry name" value="PYP-like sensor domain (PAS domain)"/>
    <property type="match status" value="1"/>
</dbReference>
<dbReference type="SUPFAM" id="SSF47384">
    <property type="entry name" value="Homodimeric domain of signal transducing histidine kinase"/>
    <property type="match status" value="1"/>
</dbReference>
<feature type="domain" description="Histidine kinase" evidence="6">
    <location>
        <begin position="293"/>
        <end position="516"/>
    </location>
</feature>
<dbReference type="InterPro" id="IPR011006">
    <property type="entry name" value="CheY-like_superfamily"/>
</dbReference>
<name>A0A401FYA2_9BACT</name>
<dbReference type="CDD" id="cd00082">
    <property type="entry name" value="HisKA"/>
    <property type="match status" value="1"/>
</dbReference>
<feature type="modified residue" description="4-aspartylphosphate" evidence="4">
    <location>
        <position position="56"/>
    </location>
</feature>
<keyword evidence="3 4" id="KW-0597">Phosphoprotein</keyword>
<dbReference type="GO" id="GO:0000155">
    <property type="term" value="F:phosphorelay sensor kinase activity"/>
    <property type="evidence" value="ECO:0007669"/>
    <property type="project" value="InterPro"/>
</dbReference>
<evidence type="ECO:0000313" key="9">
    <source>
        <dbReference type="Proteomes" id="UP000288096"/>
    </source>
</evidence>
<feature type="domain" description="Response regulatory" evidence="7">
    <location>
        <begin position="5"/>
        <end position="124"/>
    </location>
</feature>
<dbReference type="PROSITE" id="PS50110">
    <property type="entry name" value="RESPONSE_REGULATORY"/>
    <property type="match status" value="2"/>
</dbReference>
<dbReference type="InterPro" id="IPR000014">
    <property type="entry name" value="PAS"/>
</dbReference>
<dbReference type="SMART" id="SM00388">
    <property type="entry name" value="HisKA"/>
    <property type="match status" value="1"/>
</dbReference>
<sequence>MCNSILLAVDDKPDNLFVLEQLIGEYIESCRILKAHSAAEGLDLAVKNDPNVALIDVQMPGTDGIEMCKRLKADERTKHVPVILMTAHRSPPALRVRGLEAGADDFISKPVDNIELIARIRVLLRIRQAEDRMRHERDLLEEMVRERTREVRESEERFRALSEVTWEGISIQANNIHLLGNRQFYAMFGRTPAEWKNRNIAPEQYTPESLEILSRQMAAGDPGPCEVTAIRADGTRFPVEIRAKNAEYQGLPVRVASVRDITERKQAGEEKRSLEFQLRQAMKMEAIGTLASGIAHDFNNILTSVIGYTELALDDAGDRGPVRQNLREVLRAGDRAKELVRQILTFSRQAEQEMKPVRIGQVIREAVRFLRASLPSTIEIRQTVQSDSRVRGDPTQLHQVVMNLCANAGHAMSEKGGVLEVGLTDTVLDRMAVSAHPDVKPGDFVRLRISDTGCGIPPLRMERIFDPFFTTKKKGEGTGMGLSVVHGIVRSYGGFIAVRSQPGEGATFEIFLPTVAGQPESPVHPEPPIPTGSERILVVDDEPGIANMVRIILESLGYDVEVRTEGPEALKAFETTPDRFDLVITDMTMPRMTGTDLARKLMAIRPDIPVILCTGYSPQVSGQGAADMGIREFISKPVSRQELAETIRRVLDHPV</sequence>
<dbReference type="PANTHER" id="PTHR43547:SF2">
    <property type="entry name" value="HYBRID SIGNAL TRANSDUCTION HISTIDINE KINASE C"/>
    <property type="match status" value="1"/>
</dbReference>
<dbReference type="Gene3D" id="3.30.450.20">
    <property type="entry name" value="PAS domain"/>
    <property type="match status" value="1"/>
</dbReference>
<keyword evidence="9" id="KW-1185">Reference proteome</keyword>
<dbReference type="InterPro" id="IPR036097">
    <property type="entry name" value="HisK_dim/P_sf"/>
</dbReference>
<dbReference type="SUPFAM" id="SSF55874">
    <property type="entry name" value="ATPase domain of HSP90 chaperone/DNA topoisomerase II/histidine kinase"/>
    <property type="match status" value="1"/>
</dbReference>
<dbReference type="InterPro" id="IPR003594">
    <property type="entry name" value="HATPase_dom"/>
</dbReference>
<dbReference type="InterPro" id="IPR005467">
    <property type="entry name" value="His_kinase_dom"/>
</dbReference>
<dbReference type="RefSeq" id="WP_124329160.1">
    <property type="nucleotide sequence ID" value="NZ_BEXT01000001.1"/>
</dbReference>
<dbReference type="InterPro" id="IPR004358">
    <property type="entry name" value="Sig_transdc_His_kin-like_C"/>
</dbReference>
<keyword evidence="8" id="KW-0418">Kinase</keyword>
<organism evidence="8 9">
    <name type="scientific">Desulfonema ishimotonii</name>
    <dbReference type="NCBI Taxonomy" id="45657"/>
    <lineage>
        <taxon>Bacteria</taxon>
        <taxon>Pseudomonadati</taxon>
        <taxon>Thermodesulfobacteriota</taxon>
        <taxon>Desulfobacteria</taxon>
        <taxon>Desulfobacterales</taxon>
        <taxon>Desulfococcaceae</taxon>
        <taxon>Desulfonema</taxon>
    </lineage>
</organism>
<evidence type="ECO:0000259" key="7">
    <source>
        <dbReference type="PROSITE" id="PS50110"/>
    </source>
</evidence>
<dbReference type="AlphaFoldDB" id="A0A401FYA2"/>
<reference evidence="9" key="1">
    <citation type="submission" date="2017-11" db="EMBL/GenBank/DDBJ databases">
        <authorList>
            <person name="Watanabe M."/>
            <person name="Kojima H."/>
        </authorList>
    </citation>
    <scope>NUCLEOTIDE SEQUENCE [LARGE SCALE GENOMIC DNA]</scope>
    <source>
        <strain evidence="9">Tokyo 01</strain>
    </source>
</reference>
<evidence type="ECO:0000256" key="5">
    <source>
        <dbReference type="SAM" id="Coils"/>
    </source>
</evidence>
<dbReference type="OrthoDB" id="5487437at2"/>
<dbReference type="SMART" id="SM00448">
    <property type="entry name" value="REC"/>
    <property type="match status" value="2"/>
</dbReference>
<keyword evidence="5" id="KW-0175">Coiled coil</keyword>
<evidence type="ECO:0000256" key="2">
    <source>
        <dbReference type="ARBA" id="ARBA00012438"/>
    </source>
</evidence>
<accession>A0A401FYA2</accession>
<feature type="modified residue" description="4-aspartylphosphate" evidence="4">
    <location>
        <position position="586"/>
    </location>
</feature>
<feature type="coiled-coil region" evidence="5">
    <location>
        <begin position="126"/>
        <end position="157"/>
    </location>
</feature>
<dbReference type="InterPro" id="IPR036890">
    <property type="entry name" value="HATPase_C_sf"/>
</dbReference>
<dbReference type="Gene3D" id="3.30.565.10">
    <property type="entry name" value="Histidine kinase-like ATPase, C-terminal domain"/>
    <property type="match status" value="1"/>
</dbReference>
<dbReference type="Pfam" id="PF13426">
    <property type="entry name" value="PAS_9"/>
    <property type="match status" value="1"/>
</dbReference>
<protein>
    <recommendedName>
        <fullName evidence="2">histidine kinase</fullName>
        <ecNumber evidence="2">2.7.13.3</ecNumber>
    </recommendedName>
</protein>